<evidence type="ECO:0000256" key="2">
    <source>
        <dbReference type="ARBA" id="ARBA00022630"/>
    </source>
</evidence>
<dbReference type="GO" id="GO:0071949">
    <property type="term" value="F:FAD binding"/>
    <property type="evidence" value="ECO:0007669"/>
    <property type="project" value="InterPro"/>
</dbReference>
<dbReference type="AlphaFoldDB" id="A0A9P3EY42"/>
<dbReference type="Proteomes" id="UP001043456">
    <property type="component" value="Unassembled WGS sequence"/>
</dbReference>
<dbReference type="GO" id="GO:0004497">
    <property type="term" value="F:monooxygenase activity"/>
    <property type="evidence" value="ECO:0007669"/>
    <property type="project" value="UniProtKB-KW"/>
</dbReference>
<evidence type="ECO:0000259" key="6">
    <source>
        <dbReference type="Pfam" id="PF01494"/>
    </source>
</evidence>
<evidence type="ECO:0000256" key="3">
    <source>
        <dbReference type="ARBA" id="ARBA00022827"/>
    </source>
</evidence>
<proteinExistence type="predicted"/>
<comment type="caution">
    <text evidence="7">The sequence shown here is derived from an EMBL/GenBank/DDBJ whole genome shotgun (WGS) entry which is preliminary data.</text>
</comment>
<dbReference type="InterPro" id="IPR036188">
    <property type="entry name" value="FAD/NAD-bd_sf"/>
</dbReference>
<dbReference type="Pfam" id="PF01494">
    <property type="entry name" value="FAD_binding_3"/>
    <property type="match status" value="1"/>
</dbReference>
<comment type="cofactor">
    <cofactor evidence="1">
        <name>FAD</name>
        <dbReference type="ChEBI" id="CHEBI:57692"/>
    </cofactor>
</comment>
<dbReference type="SUPFAM" id="SSF51905">
    <property type="entry name" value="FAD/NAD(P)-binding domain"/>
    <property type="match status" value="1"/>
</dbReference>
<keyword evidence="2" id="KW-0285">Flavoprotein</keyword>
<keyword evidence="5" id="KW-0503">Monooxygenase</keyword>
<dbReference type="EMBL" id="BHVY01000010">
    <property type="protein sequence ID" value="GIJ92636.1"/>
    <property type="molecule type" value="Genomic_DNA"/>
</dbReference>
<dbReference type="OrthoDB" id="47494at2759"/>
<dbReference type="PRINTS" id="PR00420">
    <property type="entry name" value="RNGMNOXGNASE"/>
</dbReference>
<dbReference type="PANTHER" id="PTHR47178">
    <property type="entry name" value="MONOOXYGENASE, FAD-BINDING"/>
    <property type="match status" value="1"/>
</dbReference>
<dbReference type="Gene3D" id="3.50.50.60">
    <property type="entry name" value="FAD/NAD(P)-binding domain"/>
    <property type="match status" value="2"/>
</dbReference>
<dbReference type="RefSeq" id="XP_043163382.1">
    <property type="nucleotide sequence ID" value="XM_043307447.1"/>
</dbReference>
<reference evidence="7 8" key="1">
    <citation type="submission" date="2018-10" db="EMBL/GenBank/DDBJ databases">
        <title>Pan-genome distribution and transcriptional activeness of fungal secondary metabolism genes in Aspergillus section Fumigati.</title>
        <authorList>
            <person name="Takahashi H."/>
            <person name="Umemura M."/>
            <person name="Ninomiya A."/>
            <person name="Kusuya Y."/>
            <person name="Urayama S."/>
            <person name="Shimizu M."/>
            <person name="Watanabe A."/>
            <person name="Kamei K."/>
            <person name="Yaguchi T."/>
            <person name="Hagiwara D."/>
        </authorList>
    </citation>
    <scope>NUCLEOTIDE SEQUENCE [LARGE SCALE GENOMIC DNA]</scope>
    <source>
        <strain evidence="7 8">IFM 55266</strain>
    </source>
</reference>
<organism evidence="7 8">
    <name type="scientific">Aspergillus pseudoviridinutans</name>
    <dbReference type="NCBI Taxonomy" id="1517512"/>
    <lineage>
        <taxon>Eukaryota</taxon>
        <taxon>Fungi</taxon>
        <taxon>Dikarya</taxon>
        <taxon>Ascomycota</taxon>
        <taxon>Pezizomycotina</taxon>
        <taxon>Eurotiomycetes</taxon>
        <taxon>Eurotiomycetidae</taxon>
        <taxon>Eurotiales</taxon>
        <taxon>Aspergillaceae</taxon>
        <taxon>Aspergillus</taxon>
        <taxon>Aspergillus subgen. Fumigati</taxon>
    </lineage>
</organism>
<evidence type="ECO:0000256" key="4">
    <source>
        <dbReference type="ARBA" id="ARBA00023002"/>
    </source>
</evidence>
<protein>
    <recommendedName>
        <fullName evidence="6">FAD-binding domain-containing protein</fullName>
    </recommendedName>
</protein>
<sequence length="440" mass="48557">MTVSVPDFHVIIIGAGASPHVILIPILNAPPGATGLLLAQGLKEAGIPYTIYEQQDEETYARRAGQWTMAVHSALPYLESILPPVLRAKLNSATTNPWSEPDPAIAAAIPFVNGATGELMAKIPMPSPKRLIRGKLRDLLRTGVDVRFGMRLTDIRVEDDGVVAIFNGEEVKGSVLVGADGRRFSSFLSVDADGGRCQARSVVRGQLVDAQAAALQKPNIMVLIAFPTFPREQALFIRAKSHPIVQLAPHPHQKTSIFSNVANVVDPDRPETWVFHYCLSIWTAEDHPENNEARQALFKYYMSQYCEPYKSAGEWLSQDTPILAEKFLYWKNITRWNNFGGKVTLAGDAAHPMVPFTAQGLNTALEDVKRFLDAIVKVVYHGADLQTEIDAYDESAYTRGKRDIDLSAEQMYAYHHWEEIMTSPLMKGGYGAPSNSSAIN</sequence>
<dbReference type="PANTHER" id="PTHR47178:SF3">
    <property type="entry name" value="FAD-BINDING DOMAIN-CONTAINING PROTEIN"/>
    <property type="match status" value="1"/>
</dbReference>
<dbReference type="InterPro" id="IPR002938">
    <property type="entry name" value="FAD-bd"/>
</dbReference>
<gene>
    <name evidence="7" type="ORF">Asppvi_001914</name>
</gene>
<name>A0A9P3EY42_9EURO</name>
<evidence type="ECO:0000313" key="7">
    <source>
        <dbReference type="EMBL" id="GIJ92636.1"/>
    </source>
</evidence>
<feature type="domain" description="FAD-binding" evidence="6">
    <location>
        <begin position="32"/>
        <end position="402"/>
    </location>
</feature>
<accession>A0A9P3EY42</accession>
<keyword evidence="4" id="KW-0560">Oxidoreductase</keyword>
<evidence type="ECO:0000256" key="5">
    <source>
        <dbReference type="ARBA" id="ARBA00023033"/>
    </source>
</evidence>
<evidence type="ECO:0000313" key="8">
    <source>
        <dbReference type="Proteomes" id="UP001043456"/>
    </source>
</evidence>
<evidence type="ECO:0000256" key="1">
    <source>
        <dbReference type="ARBA" id="ARBA00001974"/>
    </source>
</evidence>
<keyword evidence="8" id="KW-1185">Reference proteome</keyword>
<dbReference type="GeneID" id="67000526"/>
<keyword evidence="3" id="KW-0274">FAD</keyword>